<keyword evidence="1" id="KW-0175">Coiled coil</keyword>
<dbReference type="EMBL" id="MLAK01001239">
    <property type="protein sequence ID" value="OHS95516.1"/>
    <property type="molecule type" value="Genomic_DNA"/>
</dbReference>
<evidence type="ECO:0000256" key="1">
    <source>
        <dbReference type="SAM" id="Coils"/>
    </source>
</evidence>
<dbReference type="PANTHER" id="PTHR47026:SF2">
    <property type="entry name" value="FLAGELLAR ASSOCIATED PROTEIN"/>
    <property type="match status" value="1"/>
</dbReference>
<keyword evidence="4" id="KW-1185">Reference proteome</keyword>
<dbReference type="GeneID" id="94846695"/>
<dbReference type="Proteomes" id="UP000179807">
    <property type="component" value="Unassembled WGS sequence"/>
</dbReference>
<dbReference type="AlphaFoldDB" id="A0A1J4JE33"/>
<dbReference type="PANTHER" id="PTHR47026">
    <property type="entry name" value="PIGMENTOSA GTPASE REGULATOR-LIKE PROTEIN, PUTATIVE-RELATED"/>
    <property type="match status" value="1"/>
</dbReference>
<proteinExistence type="predicted"/>
<evidence type="ECO:0000313" key="4">
    <source>
        <dbReference type="Proteomes" id="UP000179807"/>
    </source>
</evidence>
<evidence type="ECO:0000313" key="3">
    <source>
        <dbReference type="EMBL" id="OHS95516.1"/>
    </source>
</evidence>
<feature type="region of interest" description="Disordered" evidence="2">
    <location>
        <begin position="104"/>
        <end position="125"/>
    </location>
</feature>
<evidence type="ECO:0000256" key="2">
    <source>
        <dbReference type="SAM" id="MobiDB-lite"/>
    </source>
</evidence>
<feature type="coiled-coil region" evidence="1">
    <location>
        <begin position="472"/>
        <end position="499"/>
    </location>
</feature>
<gene>
    <name evidence="3" type="ORF">TRFO_38358</name>
</gene>
<reference evidence="3" key="1">
    <citation type="submission" date="2016-10" db="EMBL/GenBank/DDBJ databases">
        <authorList>
            <person name="Benchimol M."/>
            <person name="Almeida L.G."/>
            <person name="Vasconcelos A.T."/>
            <person name="Perreira-Neves A."/>
            <person name="Rosa I.A."/>
            <person name="Tasca T."/>
            <person name="Bogo M.R."/>
            <person name="de Souza W."/>
        </authorList>
    </citation>
    <scope>NUCLEOTIDE SEQUENCE [LARGE SCALE GENOMIC DNA]</scope>
    <source>
        <strain evidence="3">K</strain>
    </source>
</reference>
<dbReference type="RefSeq" id="XP_068348653.1">
    <property type="nucleotide sequence ID" value="XM_068511991.1"/>
</dbReference>
<accession>A0A1J4JE33</accession>
<feature type="region of interest" description="Disordered" evidence="2">
    <location>
        <begin position="274"/>
        <end position="297"/>
    </location>
</feature>
<sequence length="562" mass="66203">MMFVMRETVKAVFYDLFSDEKVNYFIFYIADMTDFLDEQNPFTDLIKHHTPTTLDNYFDNKKHVLNRRHSHFHVIDPVIVIAKTEKLDSDNVGLECRRSSFSSLSDATNAPKKGNKQSDHSYKKNRYYSYNSDDPIIVFDSQASDPDEPIGLKVRQPSYVSLHGEIIPKGSESLANYHPVIVEVVPNPTHVFENENDEQQDPRINRIRELTVMNQQRWESMGYNPSNEIFPIARAASHLALFSSDLTKRNHIQKINSFGSHNVIFDLENEDERQKKSSSTSFPLSSLSCNRQDSQETDLKQIDQQQKLFGRLSQIIEETPESSFFKVFEAERLDELSDALSIILRLRHYASITAQKIWIEETSFLNELIEKININERQKNASPRRCGFHRKNTQKDIQQLNKKHNTIIKTYQQLINDICTEENLAMNQLDKDYWIEAKKLDDLFQNPEYLNHLGKPSSELIELREKAKKLLKINKIREAQEVIQEIKNQEREETKIMQKSIRLKYHQKDKKMKETFALRKKTLIEKYLYYKNKIKSQEQNELLIIEKQIFKLKTNENMKRNI</sequence>
<dbReference type="VEuPathDB" id="TrichDB:TRFO_38358"/>
<feature type="compositionally biased region" description="Low complexity" evidence="2">
    <location>
        <begin position="277"/>
        <end position="288"/>
    </location>
</feature>
<protein>
    <submittedName>
        <fullName evidence="3">Uncharacterized protein</fullName>
    </submittedName>
</protein>
<organism evidence="3 4">
    <name type="scientific">Tritrichomonas foetus</name>
    <dbReference type="NCBI Taxonomy" id="1144522"/>
    <lineage>
        <taxon>Eukaryota</taxon>
        <taxon>Metamonada</taxon>
        <taxon>Parabasalia</taxon>
        <taxon>Tritrichomonadida</taxon>
        <taxon>Tritrichomonadidae</taxon>
        <taxon>Tritrichomonas</taxon>
    </lineage>
</organism>
<name>A0A1J4JE33_9EUKA</name>
<comment type="caution">
    <text evidence="3">The sequence shown here is derived from an EMBL/GenBank/DDBJ whole genome shotgun (WGS) entry which is preliminary data.</text>
</comment>